<evidence type="ECO:0000313" key="2">
    <source>
        <dbReference type="EMBL" id="OUS49101.1"/>
    </source>
</evidence>
<dbReference type="AlphaFoldDB" id="A0A1Y5IHR8"/>
<sequence>MSTEDDDGDVDALQELKEKVQNLSRSNAVMAAHCCKAAKKIYGSKVDAGSFRFRRLPGVLIITHTVQVKDVGCRTKAYMVKSALKALDSVGIVYKIPNKGFYFRNNWTLSQVDEALRRRCRQDDDDAVPSETDSAVDDDQRVSRDPPSHRNDVESDEEEISVVPLDDAPVQIGVKRSSPEKDVNSIAAHERRTRVKGANPQPASISNHRISSRLPPRMALLQRHELISPDGSPWAINRGDLPQVIQQSNKEALSLTESQPQRKEAKKEPTNRDDGENNFNFDFNAFGATLLRGVRKVVQNSENALRRDMHVLLETIASTRAEILVLREVIERSATNQTIHDLRAKIAHPVGGLDRRSHPSATQTRSTEKAHTLGSFNALLAAAQCLPPPHRSLP</sequence>
<dbReference type="EMBL" id="KZ155771">
    <property type="protein sequence ID" value="OUS49101.1"/>
    <property type="molecule type" value="Genomic_DNA"/>
</dbReference>
<feature type="region of interest" description="Disordered" evidence="1">
    <location>
        <begin position="252"/>
        <end position="279"/>
    </location>
</feature>
<name>A0A1Y5IHR8_OSTTA</name>
<dbReference type="Proteomes" id="UP000195557">
    <property type="component" value="Unassembled WGS sequence"/>
</dbReference>
<reference evidence="2" key="1">
    <citation type="submission" date="2017-04" db="EMBL/GenBank/DDBJ databases">
        <title>Population genomics of picophytoplankton unveils novel chromosome hypervariability.</title>
        <authorList>
            <consortium name="DOE Joint Genome Institute"/>
            <person name="Blanc-Mathieu R."/>
            <person name="Krasovec M."/>
            <person name="Hebrard M."/>
            <person name="Yau S."/>
            <person name="Desgranges E."/>
            <person name="Martin J."/>
            <person name="Schackwitz W."/>
            <person name="Kuo A."/>
            <person name="Salin G."/>
            <person name="Donnadieu C."/>
            <person name="Desdevises Y."/>
            <person name="Sanchez-Ferandin S."/>
            <person name="Moreau H."/>
            <person name="Rivals E."/>
            <person name="Grigoriev I.V."/>
            <person name="Grimsley N."/>
            <person name="Eyre-Walker A."/>
            <person name="Piganeau G."/>
        </authorList>
    </citation>
    <scope>NUCLEOTIDE SEQUENCE [LARGE SCALE GENOMIC DNA]</scope>
    <source>
        <strain evidence="2">RCC 1115</strain>
    </source>
</reference>
<feature type="region of interest" description="Disordered" evidence="1">
    <location>
        <begin position="121"/>
        <end position="209"/>
    </location>
</feature>
<organism evidence="2">
    <name type="scientific">Ostreococcus tauri</name>
    <name type="common">Marine green alga</name>
    <dbReference type="NCBI Taxonomy" id="70448"/>
    <lineage>
        <taxon>Eukaryota</taxon>
        <taxon>Viridiplantae</taxon>
        <taxon>Chlorophyta</taxon>
        <taxon>Mamiellophyceae</taxon>
        <taxon>Mamiellales</taxon>
        <taxon>Bathycoccaceae</taxon>
        <taxon>Ostreococcus</taxon>
    </lineage>
</organism>
<gene>
    <name evidence="2" type="ORF">BE221DRAFT_165061</name>
</gene>
<feature type="compositionally biased region" description="Basic and acidic residues" evidence="1">
    <location>
        <begin position="138"/>
        <end position="153"/>
    </location>
</feature>
<evidence type="ECO:0000256" key="1">
    <source>
        <dbReference type="SAM" id="MobiDB-lite"/>
    </source>
</evidence>
<accession>A0A1Y5IHR8</accession>
<proteinExistence type="predicted"/>
<protein>
    <submittedName>
        <fullName evidence="2">Uncharacterized protein</fullName>
    </submittedName>
</protein>
<feature type="compositionally biased region" description="Basic and acidic residues" evidence="1">
    <location>
        <begin position="260"/>
        <end position="275"/>
    </location>
</feature>